<accession>A0AAE3U9G8</accession>
<dbReference type="AlphaFoldDB" id="A0AAE3U9G8"/>
<comment type="caution">
    <text evidence="1">The sequence shown here is derived from an EMBL/GenBank/DDBJ whole genome shotgun (WGS) entry which is preliminary data.</text>
</comment>
<dbReference type="Proteomes" id="UP001241110">
    <property type="component" value="Unassembled WGS sequence"/>
</dbReference>
<proteinExistence type="predicted"/>
<dbReference type="EMBL" id="JASJOS010000012">
    <property type="protein sequence ID" value="MDJ1483662.1"/>
    <property type="molecule type" value="Genomic_DNA"/>
</dbReference>
<evidence type="ECO:0000313" key="2">
    <source>
        <dbReference type="Proteomes" id="UP001241110"/>
    </source>
</evidence>
<gene>
    <name evidence="1" type="ORF">QNI16_24400</name>
</gene>
<dbReference type="RefSeq" id="WP_313983852.1">
    <property type="nucleotide sequence ID" value="NZ_JASJOS010000012.1"/>
</dbReference>
<reference evidence="1" key="1">
    <citation type="submission" date="2023-05" db="EMBL/GenBank/DDBJ databases">
        <authorList>
            <person name="Zhang X."/>
        </authorList>
    </citation>
    <scope>NUCLEOTIDE SEQUENCE</scope>
    <source>
        <strain evidence="1">YF14B1</strain>
    </source>
</reference>
<sequence length="287" mass="33270">MPQESVRREHYVGILLAYVEAINPTDAERIEMGIVTQESLDSGRTKPVNYREEDGRYRIDFWLKGKDESGRDVRVRHSLFVKNEDARPSTVGNIQVINQQGKTAYIPQVFFEKGKSPYEDWFSAPFQRARVGEAELLHFVNAWMNKKTEDKAVVLDFASISKGNLKQLHQILQSDKASYVKIMLGVRIADDGRRFQTVFPRLVMPSWTINYERLHKELVNYLSNAQSRNDYGVTPDMVYDRKLYRLRVYDEVVTTSNSSNMVHSNMQEPISQLDLPITSMHDEDLPF</sequence>
<organism evidence="1 2">
    <name type="scientific">Xanthocytophaga flava</name>
    <dbReference type="NCBI Taxonomy" id="3048013"/>
    <lineage>
        <taxon>Bacteria</taxon>
        <taxon>Pseudomonadati</taxon>
        <taxon>Bacteroidota</taxon>
        <taxon>Cytophagia</taxon>
        <taxon>Cytophagales</taxon>
        <taxon>Rhodocytophagaceae</taxon>
        <taxon>Xanthocytophaga</taxon>
    </lineage>
</organism>
<protein>
    <submittedName>
        <fullName evidence="1">Uncharacterized protein</fullName>
    </submittedName>
</protein>
<name>A0AAE3U9G8_9BACT</name>
<evidence type="ECO:0000313" key="1">
    <source>
        <dbReference type="EMBL" id="MDJ1483662.1"/>
    </source>
</evidence>